<feature type="transmembrane region" description="Helical" evidence="9">
    <location>
        <begin position="662"/>
        <end position="682"/>
    </location>
</feature>
<feature type="transmembrane region" description="Helical" evidence="9">
    <location>
        <begin position="68"/>
        <end position="90"/>
    </location>
</feature>
<evidence type="ECO:0000256" key="5">
    <source>
        <dbReference type="ARBA" id="ARBA00022989"/>
    </source>
</evidence>
<dbReference type="EMBL" id="CAJNOR010002266">
    <property type="protein sequence ID" value="CAF1270586.1"/>
    <property type="molecule type" value="Genomic_DNA"/>
</dbReference>
<feature type="transmembrane region" description="Helical" evidence="9">
    <location>
        <begin position="236"/>
        <end position="253"/>
    </location>
</feature>
<dbReference type="PANTHER" id="PTHR21444:SF15">
    <property type="entry name" value="RECEPTOR FOR RETINOL UPTAKE STRA6"/>
    <property type="match status" value="1"/>
</dbReference>
<feature type="transmembrane region" description="Helical" evidence="9">
    <location>
        <begin position="587"/>
        <end position="608"/>
    </location>
</feature>
<evidence type="ECO:0000256" key="2">
    <source>
        <dbReference type="ARBA" id="ARBA00022448"/>
    </source>
</evidence>
<name>A0A814MYJ3_ADIRI</name>
<keyword evidence="2" id="KW-0813">Transport</keyword>
<keyword evidence="3" id="KW-1003">Cell membrane</keyword>
<comment type="subcellular location">
    <subcellularLocation>
        <location evidence="1">Cell membrane</location>
        <topology evidence="1">Multi-pass membrane protein</topology>
    </subcellularLocation>
</comment>
<dbReference type="Pfam" id="PF14752">
    <property type="entry name" value="RBP_receptor"/>
    <property type="match status" value="2"/>
</dbReference>
<evidence type="ECO:0000313" key="14">
    <source>
        <dbReference type="Proteomes" id="UP000663828"/>
    </source>
</evidence>
<dbReference type="InterPro" id="IPR026612">
    <property type="entry name" value="STRA6-like"/>
</dbReference>
<dbReference type="InterPro" id="IPR000742">
    <property type="entry name" value="EGF"/>
</dbReference>
<feature type="transmembrane region" description="Helical" evidence="9">
    <location>
        <begin position="459"/>
        <end position="484"/>
    </location>
</feature>
<dbReference type="Proteomes" id="UP000663828">
    <property type="component" value="Unassembled WGS sequence"/>
</dbReference>
<feature type="transmembrane region" description="Helical" evidence="9">
    <location>
        <begin position="265"/>
        <end position="285"/>
    </location>
</feature>
<evidence type="ECO:0000256" key="10">
    <source>
        <dbReference type="SAM" id="SignalP"/>
    </source>
</evidence>
<evidence type="ECO:0000256" key="6">
    <source>
        <dbReference type="ARBA" id="ARBA00023136"/>
    </source>
</evidence>
<evidence type="ECO:0000256" key="1">
    <source>
        <dbReference type="ARBA" id="ARBA00004651"/>
    </source>
</evidence>
<evidence type="ECO:0000259" key="11">
    <source>
        <dbReference type="PROSITE" id="PS50026"/>
    </source>
</evidence>
<feature type="transmembrane region" description="Helical" evidence="9">
    <location>
        <begin position="517"/>
        <end position="542"/>
    </location>
</feature>
<feature type="transmembrane region" description="Helical" evidence="9">
    <location>
        <begin position="297"/>
        <end position="317"/>
    </location>
</feature>
<organism evidence="12 15">
    <name type="scientific">Adineta ricciae</name>
    <name type="common">Rotifer</name>
    <dbReference type="NCBI Taxonomy" id="249248"/>
    <lineage>
        <taxon>Eukaryota</taxon>
        <taxon>Metazoa</taxon>
        <taxon>Spiralia</taxon>
        <taxon>Gnathifera</taxon>
        <taxon>Rotifera</taxon>
        <taxon>Eurotatoria</taxon>
        <taxon>Bdelloidea</taxon>
        <taxon>Adinetida</taxon>
        <taxon>Adinetidae</taxon>
        <taxon>Adineta</taxon>
    </lineage>
</organism>
<feature type="chain" id="PRO_5035684874" description="EGF-like domain-containing protein" evidence="10">
    <location>
        <begin position="22"/>
        <end position="839"/>
    </location>
</feature>
<sequence length="839" mass="96992">MTLAIMLSVLFLFLCSTPTISQNCSTYNPCGSYGYCDDDLNGNSVCTCKFWWTGTVCTEQSSSGIQVITLGVLVVVLIAVFYGLSIGCSIRRKRQQPKKEKPNLRINENNYANSNLKEVALTNVKESARFSSCFVAVLMVILTIIALIVKWLLIQPIHNELVKKYNVNNSLFYQREPICDIIDFKNFNMLTFPIACFAILIFIISSKRTSCLRNKFKGYIGPVIPLDFYVHIKRKFAAVVFAIIADELLSIVMEVITDNSSSDQGVIIVYLLRILSVLVIGLRYYPILSAAYMDTILALTCATFYAWLNFCVSVYHYSRCQSDFYPSNDNFDDTNGTELMTLFSFYGTGQNLVIIQVISDLPQYLCWSYILIKLPMLLVEKIYKWFQRKNGNRSRNLCLTREEKILLHSSVPHSVEMLYIRNLFRAKTQRSTTRWFLARLIPKMIYQWRDDYRFSSRIFSVYATVFLLLIFLTIQACILVVPYLSGMENTLQILVDAITQFNDVNKTQRDFPIPKLFLPYVLAILTAFVITTIQLLVLLGSIRRNLFQIYRGDVSEIPQRNKSNYLSYTTGNFHFAGYFIGYVIWGYILTATFAFIVYICIDAFITYGSVRFLENILKKIIPILLLIIFKQYLNNILARYVFLQHYGDILAINNRRILMIFLYFNFFLDAFLGFVSSIIRIIKSVIGGCLYMSRLDYSPMGRKLETFDAGFSAYCGFIHIEAVHRNPIMLAFASYVYGRMKAEQYVLNNSVSSTVITDKRKMKTYSSKASRKWYLAVLLIRNPSFVTLRKHILRNRQNEQIEELNPNVQRLSLTQNNYHRASLISEIDLQQIWQNNHVK</sequence>
<dbReference type="PANTHER" id="PTHR21444">
    <property type="entry name" value="COILED-COIL DOMAIN-CONTAINING PROTEIN 180"/>
    <property type="match status" value="1"/>
</dbReference>
<feature type="disulfide bond" evidence="8">
    <location>
        <begin position="48"/>
        <end position="57"/>
    </location>
</feature>
<dbReference type="GO" id="GO:0038023">
    <property type="term" value="F:signaling receptor activity"/>
    <property type="evidence" value="ECO:0007669"/>
    <property type="project" value="InterPro"/>
</dbReference>
<keyword evidence="7" id="KW-0675">Receptor</keyword>
<reference evidence="12" key="1">
    <citation type="submission" date="2021-02" db="EMBL/GenBank/DDBJ databases">
        <authorList>
            <person name="Nowell W R."/>
        </authorList>
    </citation>
    <scope>NUCLEOTIDE SEQUENCE</scope>
</reference>
<feature type="transmembrane region" description="Helical" evidence="9">
    <location>
        <begin position="133"/>
        <end position="154"/>
    </location>
</feature>
<feature type="transmembrane region" description="Helical" evidence="9">
    <location>
        <begin position="563"/>
        <end position="581"/>
    </location>
</feature>
<feature type="domain" description="EGF-like" evidence="11">
    <location>
        <begin position="20"/>
        <end position="58"/>
    </location>
</feature>
<keyword evidence="8" id="KW-0245">EGF-like domain</keyword>
<keyword evidence="10" id="KW-0732">Signal</keyword>
<gene>
    <name evidence="12" type="ORF">EDS130_LOCUS19149</name>
    <name evidence="13" type="ORF">XAT740_LOCUS27273</name>
</gene>
<dbReference type="PROSITE" id="PS50026">
    <property type="entry name" value="EGF_3"/>
    <property type="match status" value="1"/>
</dbReference>
<dbReference type="Proteomes" id="UP000663852">
    <property type="component" value="Unassembled WGS sequence"/>
</dbReference>
<accession>A0A814MYJ3</accession>
<dbReference type="EMBL" id="CAJNOJ010000091">
    <property type="protein sequence ID" value="CAF1084517.1"/>
    <property type="molecule type" value="Genomic_DNA"/>
</dbReference>
<dbReference type="PROSITE" id="PS00022">
    <property type="entry name" value="EGF_1"/>
    <property type="match status" value="1"/>
</dbReference>
<dbReference type="GO" id="GO:0071939">
    <property type="term" value="P:vitamin A import into cell"/>
    <property type="evidence" value="ECO:0007669"/>
    <property type="project" value="TreeGrafter"/>
</dbReference>
<comment type="caution">
    <text evidence="12">The sequence shown here is derived from an EMBL/GenBank/DDBJ whole genome shotgun (WGS) entry which is preliminary data.</text>
</comment>
<keyword evidence="8" id="KW-1015">Disulfide bond</keyword>
<evidence type="ECO:0000313" key="12">
    <source>
        <dbReference type="EMBL" id="CAF1084517.1"/>
    </source>
</evidence>
<keyword evidence="14" id="KW-1185">Reference proteome</keyword>
<evidence type="ECO:0000256" key="8">
    <source>
        <dbReference type="PROSITE-ProRule" id="PRU00076"/>
    </source>
</evidence>
<feature type="transmembrane region" description="Helical" evidence="9">
    <location>
        <begin position="187"/>
        <end position="205"/>
    </location>
</feature>
<evidence type="ECO:0000256" key="7">
    <source>
        <dbReference type="ARBA" id="ARBA00023170"/>
    </source>
</evidence>
<keyword evidence="5 9" id="KW-1133">Transmembrane helix</keyword>
<dbReference type="OrthoDB" id="2376984at2759"/>
<evidence type="ECO:0000313" key="13">
    <source>
        <dbReference type="EMBL" id="CAF1270586.1"/>
    </source>
</evidence>
<dbReference type="AlphaFoldDB" id="A0A814MYJ3"/>
<evidence type="ECO:0000256" key="9">
    <source>
        <dbReference type="SAM" id="Phobius"/>
    </source>
</evidence>
<dbReference type="GO" id="GO:0034632">
    <property type="term" value="F:retinol transmembrane transporter activity"/>
    <property type="evidence" value="ECO:0007669"/>
    <property type="project" value="InterPro"/>
</dbReference>
<comment type="caution">
    <text evidence="8">Lacks conserved residue(s) required for the propagation of feature annotation.</text>
</comment>
<keyword evidence="6 9" id="KW-0472">Membrane</keyword>
<evidence type="ECO:0000256" key="3">
    <source>
        <dbReference type="ARBA" id="ARBA00022475"/>
    </source>
</evidence>
<evidence type="ECO:0000256" key="4">
    <source>
        <dbReference type="ARBA" id="ARBA00022692"/>
    </source>
</evidence>
<feature type="signal peptide" evidence="10">
    <location>
        <begin position="1"/>
        <end position="21"/>
    </location>
</feature>
<dbReference type="GO" id="GO:0005886">
    <property type="term" value="C:plasma membrane"/>
    <property type="evidence" value="ECO:0007669"/>
    <property type="project" value="UniProtKB-SubCell"/>
</dbReference>
<evidence type="ECO:0000313" key="15">
    <source>
        <dbReference type="Proteomes" id="UP000663852"/>
    </source>
</evidence>
<feature type="transmembrane region" description="Helical" evidence="9">
    <location>
        <begin position="620"/>
        <end position="642"/>
    </location>
</feature>
<keyword evidence="4 9" id="KW-0812">Transmembrane</keyword>
<protein>
    <recommendedName>
        <fullName evidence="11">EGF-like domain-containing protein</fullName>
    </recommendedName>
</protein>
<proteinExistence type="predicted"/>